<dbReference type="GO" id="GO:0004347">
    <property type="term" value="F:glucose-6-phosphate isomerase activity"/>
    <property type="evidence" value="ECO:0007669"/>
    <property type="project" value="InterPro"/>
</dbReference>
<keyword evidence="2" id="KW-0413">Isomerase</keyword>
<dbReference type="AlphaFoldDB" id="A0A8J8PF78"/>
<sequence length="347" mass="37863">MFAVLDDAEALSTKDALGMLDQIMALPSQLEYSLSKSISLEPGTFSNVCICGLGGSAMSGDILREYMNEHSSFPTVVVRDTQLPKWVNENTFALILSYSGNTIETLYMYEEAKSRGARIAGVTSGGKLKELFVENNNPFIEIPSGLQPRAALGYMLGACAVVMKSANLCNIADDLKSMIPCLYEECKQYSISVPIRDNLAKTIADNLENTLPAIYGTISVGPAAKRWRTQINENSKMLSMCGILPEFNHNQIVGWISTPSAPATAVFLRSVVDNIEISKIVDATTSLFKDSGVETIIINLEGESRLECTMRGIILGDFVSYYLAALRGVDPTPIDPISKLKERMTDI</sequence>
<evidence type="ECO:0000256" key="1">
    <source>
        <dbReference type="ARBA" id="ARBA00010523"/>
    </source>
</evidence>
<dbReference type="InterPro" id="IPR046348">
    <property type="entry name" value="SIS_dom_sf"/>
</dbReference>
<dbReference type="GO" id="GO:0097367">
    <property type="term" value="F:carbohydrate derivative binding"/>
    <property type="evidence" value="ECO:0007669"/>
    <property type="project" value="InterPro"/>
</dbReference>
<dbReference type="GO" id="GO:0004476">
    <property type="term" value="F:mannose-6-phosphate isomerase activity"/>
    <property type="evidence" value="ECO:0007669"/>
    <property type="project" value="InterPro"/>
</dbReference>
<accession>A0A8J8PF78</accession>
<dbReference type="GeneID" id="41323215"/>
<name>A0A8J8PF78_9ARCH</name>
<dbReference type="NCBIfam" id="NF006423">
    <property type="entry name" value="PRK08674.1-2"/>
    <property type="match status" value="1"/>
</dbReference>
<comment type="similarity">
    <text evidence="1">Belongs to the PGI/PMI family.</text>
</comment>
<proteinExistence type="inferred from homology"/>
<dbReference type="Pfam" id="PF10432">
    <property type="entry name" value="bact-PGI_C"/>
    <property type="match status" value="1"/>
</dbReference>
<dbReference type="GO" id="GO:1901135">
    <property type="term" value="P:carbohydrate derivative metabolic process"/>
    <property type="evidence" value="ECO:0007669"/>
    <property type="project" value="InterPro"/>
</dbReference>
<evidence type="ECO:0000256" key="2">
    <source>
        <dbReference type="ARBA" id="ARBA00023235"/>
    </source>
</evidence>
<dbReference type="PROSITE" id="PS51464">
    <property type="entry name" value="SIS"/>
    <property type="match status" value="1"/>
</dbReference>
<dbReference type="NCBIfam" id="TIGR02128">
    <property type="entry name" value="G6PI_arch"/>
    <property type="match status" value="1"/>
</dbReference>
<dbReference type="RefSeq" id="WP_020448684.1">
    <property type="nucleotide sequence ID" value="NZ_CAYAYE010000015.1"/>
</dbReference>
<evidence type="ECO:0000313" key="4">
    <source>
        <dbReference type="EMBL" id="TQS84760.1"/>
    </source>
</evidence>
<dbReference type="CDD" id="cd05637">
    <property type="entry name" value="SIS_PGI_PMI_2"/>
    <property type="match status" value="1"/>
</dbReference>
<dbReference type="InterPro" id="IPR035484">
    <property type="entry name" value="SIS_PGI/PMI_1"/>
</dbReference>
<dbReference type="InterPro" id="IPR019490">
    <property type="entry name" value="Glu6P/Mann6P_isomerase_C"/>
</dbReference>
<dbReference type="InterPro" id="IPR001347">
    <property type="entry name" value="SIS_dom"/>
</dbReference>
<evidence type="ECO:0000313" key="5">
    <source>
        <dbReference type="Proteomes" id="UP000752814"/>
    </source>
</evidence>
<protein>
    <recommendedName>
        <fullName evidence="3">SIS domain-containing protein</fullName>
    </recommendedName>
</protein>
<dbReference type="Gene3D" id="3.40.50.10490">
    <property type="entry name" value="Glucose-6-phosphate isomerase like protein, domain 1"/>
    <property type="match status" value="2"/>
</dbReference>
<reference evidence="4" key="1">
    <citation type="submission" date="2016-03" db="EMBL/GenBank/DDBJ databases">
        <authorList>
            <person name="Borrel G."/>
            <person name="Mccann A."/>
            <person name="O'Toole P.W."/>
        </authorList>
    </citation>
    <scope>NUCLEOTIDE SEQUENCE</scope>
    <source>
        <strain evidence="4">183</strain>
    </source>
</reference>
<gene>
    <name evidence="4" type="ORF">A3207_01635</name>
</gene>
<dbReference type="OMA" id="FPELNHN"/>
<organism evidence="4 5">
    <name type="scientific">Candidatus Methanomassiliicoccus intestinalis</name>
    <dbReference type="NCBI Taxonomy" id="1406512"/>
    <lineage>
        <taxon>Archaea</taxon>
        <taxon>Methanobacteriati</taxon>
        <taxon>Thermoplasmatota</taxon>
        <taxon>Thermoplasmata</taxon>
        <taxon>Methanomassiliicoccales</taxon>
        <taxon>Methanomassiliicoccaceae</taxon>
        <taxon>Methanomassiliicoccus</taxon>
    </lineage>
</organism>
<evidence type="ECO:0000259" key="3">
    <source>
        <dbReference type="PROSITE" id="PS51464"/>
    </source>
</evidence>
<dbReference type="SUPFAM" id="SSF53697">
    <property type="entry name" value="SIS domain"/>
    <property type="match status" value="1"/>
</dbReference>
<dbReference type="GO" id="GO:0005975">
    <property type="term" value="P:carbohydrate metabolic process"/>
    <property type="evidence" value="ECO:0007669"/>
    <property type="project" value="InterPro"/>
</dbReference>
<dbReference type="Proteomes" id="UP000752814">
    <property type="component" value="Unassembled WGS sequence"/>
</dbReference>
<feature type="domain" description="SIS" evidence="3">
    <location>
        <begin position="34"/>
        <end position="168"/>
    </location>
</feature>
<comment type="caution">
    <text evidence="4">The sequence shown here is derived from an EMBL/GenBank/DDBJ whole genome shotgun (WGS) entry which is preliminary data.</text>
</comment>
<dbReference type="CDD" id="cd05017">
    <property type="entry name" value="SIS_PGI_PMI_1"/>
    <property type="match status" value="1"/>
</dbReference>
<dbReference type="Pfam" id="PF01380">
    <property type="entry name" value="SIS"/>
    <property type="match status" value="1"/>
</dbReference>
<dbReference type="EMBL" id="LVVT01000001">
    <property type="protein sequence ID" value="TQS84760.1"/>
    <property type="molecule type" value="Genomic_DNA"/>
</dbReference>